<protein>
    <submittedName>
        <fullName evidence="2">Uncharacterized protein</fullName>
    </submittedName>
</protein>
<evidence type="ECO:0000256" key="1">
    <source>
        <dbReference type="SAM" id="Phobius"/>
    </source>
</evidence>
<evidence type="ECO:0000313" key="3">
    <source>
        <dbReference type="Proteomes" id="UP000502415"/>
    </source>
</evidence>
<proteinExistence type="predicted"/>
<keyword evidence="3" id="KW-1185">Reference proteome</keyword>
<dbReference type="AlphaFoldDB" id="A0A7Z2VZA4"/>
<keyword evidence="1" id="KW-0472">Membrane</keyword>
<dbReference type="EMBL" id="CP051685">
    <property type="protein sequence ID" value="QJE01984.1"/>
    <property type="molecule type" value="Genomic_DNA"/>
</dbReference>
<keyword evidence="1" id="KW-0812">Transmembrane</keyword>
<keyword evidence="1" id="KW-1133">Transmembrane helix</keyword>
<reference evidence="2 3" key="1">
    <citation type="submission" date="2020-04" db="EMBL/GenBank/DDBJ databases">
        <title>Genome sequencing of novel species.</title>
        <authorList>
            <person name="Heo J."/>
            <person name="Kim S.-J."/>
            <person name="Kim J.-S."/>
            <person name="Hong S.-B."/>
            <person name="Kwon S.-W."/>
        </authorList>
    </citation>
    <scope>NUCLEOTIDE SEQUENCE [LARGE SCALE GENOMIC DNA]</scope>
    <source>
        <strain evidence="2 3">GN2-R2</strain>
    </source>
</reference>
<dbReference type="Proteomes" id="UP000502415">
    <property type="component" value="Chromosome"/>
</dbReference>
<dbReference type="KEGG" id="mfy:HH212_19800"/>
<feature type="transmembrane region" description="Helical" evidence="1">
    <location>
        <begin position="89"/>
        <end position="122"/>
    </location>
</feature>
<evidence type="ECO:0000313" key="2">
    <source>
        <dbReference type="EMBL" id="QJE01984.1"/>
    </source>
</evidence>
<organism evidence="2 3">
    <name type="scientific">Massilia forsythiae</name>
    <dbReference type="NCBI Taxonomy" id="2728020"/>
    <lineage>
        <taxon>Bacteria</taxon>
        <taxon>Pseudomonadati</taxon>
        <taxon>Pseudomonadota</taxon>
        <taxon>Betaproteobacteria</taxon>
        <taxon>Burkholderiales</taxon>
        <taxon>Oxalobacteraceae</taxon>
        <taxon>Telluria group</taxon>
        <taxon>Massilia</taxon>
    </lineage>
</organism>
<accession>A0A7Z2VZA4</accession>
<sequence>MQVERICFEEVFDAPSRRGSFSFRSGGKSSYGVQLPGRPVPRAGAVFGVAFGRPGDWSTVLGTRDLATQRVTLAMPAWDIVMHQFDLLWLLAVPLLAGSLLFGGALAALAMLAALAAGVAAFSRRGMRQNRRVRAALLAMAPA</sequence>
<name>A0A7Z2VZA4_9BURK</name>
<gene>
    <name evidence="2" type="ORF">HH212_19800</name>
</gene>
<dbReference type="RefSeq" id="WP_170204071.1">
    <property type="nucleotide sequence ID" value="NZ_CP051685.1"/>
</dbReference>